<sequence>MIEIQPSVRTHKLSGRDFDLIAASAAGPGTIAVLARAELSKHLLLLRTVMAVGADRFPSAYSAAGLDSGFQLLTDVQRTDPTTAAQVIGLPHFGAWAFRCLSGFHRDSDDRERAAELGRLNALAALAAIRSGLEARLRVPVRNGALALPTLGALHLPGPAWAELRHTPGVGTFALPPGRAGIRLPIGEGSGGNGRWSPVARLRNPPGSVPVEVLVDDVDPALGTTYRRGRPGGEEPDRRWRTHFAPAWRLLSRHHGERARALAAALHTVVPLAARPTGRTSGTAPSAFGAVAMSPPGDAASFAEALVHEFQHVVLGALNDMMPFTERDSGARYYAPWRPDARPVDGLLHGCYAYIGVTEFWRRVRAHVSARHRAHVEFARWRSAVERTLDALEEAEALNEAGVRLVRGMRASTEAWRSERVPRAAQRDADTLNADHRLTWLTSRPAEARPR</sequence>
<evidence type="ECO:0000313" key="2">
    <source>
        <dbReference type="Proteomes" id="UP000237846"/>
    </source>
</evidence>
<accession>A0A2T0Q9H0</accession>
<name>A0A2T0Q9H0_9ACTN</name>
<dbReference type="InterPro" id="IPR026337">
    <property type="entry name" value="AKG_HExxH"/>
</dbReference>
<dbReference type="Proteomes" id="UP000237846">
    <property type="component" value="Unassembled WGS sequence"/>
</dbReference>
<reference evidence="1 2" key="1">
    <citation type="submission" date="2018-03" db="EMBL/GenBank/DDBJ databases">
        <title>Genomic Encyclopedia of Archaeal and Bacterial Type Strains, Phase II (KMG-II): from individual species to whole genera.</title>
        <authorList>
            <person name="Goeker M."/>
        </authorList>
    </citation>
    <scope>NUCLEOTIDE SEQUENCE [LARGE SCALE GENOMIC DNA]</scope>
    <source>
        <strain evidence="1 2">DSM 45601</strain>
    </source>
</reference>
<organism evidence="1 2">
    <name type="scientific">Allonocardiopsis opalescens</name>
    <dbReference type="NCBI Taxonomy" id="1144618"/>
    <lineage>
        <taxon>Bacteria</taxon>
        <taxon>Bacillati</taxon>
        <taxon>Actinomycetota</taxon>
        <taxon>Actinomycetes</taxon>
        <taxon>Streptosporangiales</taxon>
        <taxon>Allonocardiopsis</taxon>
    </lineage>
</organism>
<dbReference type="EMBL" id="PVZC01000002">
    <property type="protein sequence ID" value="PRY00539.1"/>
    <property type="molecule type" value="Genomic_DNA"/>
</dbReference>
<proteinExistence type="predicted"/>
<dbReference type="AlphaFoldDB" id="A0A2T0Q9H0"/>
<protein>
    <submittedName>
        <fullName evidence="1">HEXXH motif-containing protein</fullName>
    </submittedName>
</protein>
<keyword evidence="2" id="KW-1185">Reference proteome</keyword>
<comment type="caution">
    <text evidence="1">The sequence shown here is derived from an EMBL/GenBank/DDBJ whole genome shotgun (WGS) entry which is preliminary data.</text>
</comment>
<gene>
    <name evidence="1" type="ORF">CLV72_102170</name>
</gene>
<dbReference type="NCBIfam" id="TIGR04267">
    <property type="entry name" value="mod_HExxH"/>
    <property type="match status" value="1"/>
</dbReference>
<evidence type="ECO:0000313" key="1">
    <source>
        <dbReference type="EMBL" id="PRY00539.1"/>
    </source>
</evidence>